<dbReference type="RefSeq" id="WP_345136307.1">
    <property type="nucleotide sequence ID" value="NZ_BAABAT010000035.1"/>
</dbReference>
<accession>A0ABP8DM12</accession>
<gene>
    <name evidence="1" type="ORF">GCM10022255_083850</name>
</gene>
<reference evidence="2" key="1">
    <citation type="journal article" date="2019" name="Int. J. Syst. Evol. Microbiol.">
        <title>The Global Catalogue of Microorganisms (GCM) 10K type strain sequencing project: providing services to taxonomists for standard genome sequencing and annotation.</title>
        <authorList>
            <consortium name="The Broad Institute Genomics Platform"/>
            <consortium name="The Broad Institute Genome Sequencing Center for Infectious Disease"/>
            <person name="Wu L."/>
            <person name="Ma J."/>
        </authorList>
    </citation>
    <scope>NUCLEOTIDE SEQUENCE [LARGE SCALE GENOMIC DNA]</scope>
    <source>
        <strain evidence="2">JCM 17441</strain>
    </source>
</reference>
<protein>
    <submittedName>
        <fullName evidence="1">Uncharacterized protein</fullName>
    </submittedName>
</protein>
<comment type="caution">
    <text evidence="1">The sequence shown here is derived from an EMBL/GenBank/DDBJ whole genome shotgun (WGS) entry which is preliminary data.</text>
</comment>
<organism evidence="1 2">
    <name type="scientific">Dactylosporangium darangshiense</name>
    <dbReference type="NCBI Taxonomy" id="579108"/>
    <lineage>
        <taxon>Bacteria</taxon>
        <taxon>Bacillati</taxon>
        <taxon>Actinomycetota</taxon>
        <taxon>Actinomycetes</taxon>
        <taxon>Micromonosporales</taxon>
        <taxon>Micromonosporaceae</taxon>
        <taxon>Dactylosporangium</taxon>
    </lineage>
</organism>
<evidence type="ECO:0000313" key="2">
    <source>
        <dbReference type="Proteomes" id="UP001500620"/>
    </source>
</evidence>
<name>A0ABP8DM12_9ACTN</name>
<sequence>MGDPANYVVIERGETLLGWSRWGGHRVVADLRAGPEAATEALRPRRPAVPPPPNTAEALLWSGVMPVEELMDDRSCIGGALIDHDRRELLAFEWFEDYAMFVDGLATLVEAWPGWRVRWAYDGVLDLAAYLGHDRAPLLRPDRPADAPFLRAPDDECDGVLSVRRRDGALDLYPTFDDPSVLAVVTAAAVDALGPGLAELTLPEVPRWGLHVDRAARTAGLWTIDQLNGALIDPPADWTWQLWGGDVRPQLVACAGALQVPPLPARLRGLDVISTAPWPNTR</sequence>
<dbReference type="EMBL" id="BAABAT010000035">
    <property type="protein sequence ID" value="GAA4259400.1"/>
    <property type="molecule type" value="Genomic_DNA"/>
</dbReference>
<proteinExistence type="predicted"/>
<keyword evidence="2" id="KW-1185">Reference proteome</keyword>
<dbReference type="Proteomes" id="UP001500620">
    <property type="component" value="Unassembled WGS sequence"/>
</dbReference>
<evidence type="ECO:0000313" key="1">
    <source>
        <dbReference type="EMBL" id="GAA4259400.1"/>
    </source>
</evidence>